<evidence type="ECO:0000259" key="2">
    <source>
        <dbReference type="SMART" id="SM00829"/>
    </source>
</evidence>
<dbReference type="VEuPathDB" id="FungiDB:BO72DRAFT_41081"/>
<evidence type="ECO:0000256" key="1">
    <source>
        <dbReference type="SAM" id="MobiDB-lite"/>
    </source>
</evidence>
<sequence>MRLRRVYPSFGDIRRVWGSIGIRTHLFTRKRRTFVILLLLQLSAERSSALHSPIRHLIFPSPSNNPTPLHPPSNSHPPPKMSASTMRAWVYTQSGLPSQTLRPTTTFPAPTPSSLGPTDLLIEVDYVSLNAICTTMMRALPPQPFSLGLPFRRRIAVPEFEFSGRILATGSQVPATRPELTPTARVAGCVSEQEVFGTGKGALAERLIAPASQVIALTSCPLPLQPSPSAQSPSQPETPPAPAPQPEPLSPLEASGLTACGCTAMQTLSLTGLIAGDKLLVNGGSTSVGMLTIQIARHILGATGTIVATCSSRNAALVGSLGVDEVIDYVAHDPLHEHLRAHHSSSSSSAAAKTRPFDAIIDCVGDATLYRHCAAYLAEGKPFINLGQMNAAPGFWGQLAWAWEQVALRFWPVVFGGAPRGYRFYSGRPRAEDMGRVLRLVERGVVRVVVDSVWGWGEVPQAYERMESKRARGKVVVRVRGEDA</sequence>
<dbReference type="InterPro" id="IPR036291">
    <property type="entry name" value="NAD(P)-bd_dom_sf"/>
</dbReference>
<accession>A0A8G1VZY9</accession>
<feature type="region of interest" description="Disordered" evidence="1">
    <location>
        <begin position="61"/>
        <end position="82"/>
    </location>
</feature>
<name>A0A8G1VZY9_9EURO</name>
<dbReference type="GO" id="GO:0005739">
    <property type="term" value="C:mitochondrion"/>
    <property type="evidence" value="ECO:0007669"/>
    <property type="project" value="TreeGrafter"/>
</dbReference>
<feature type="domain" description="Enoyl reductase (ER)" evidence="2">
    <location>
        <begin position="100"/>
        <end position="477"/>
    </location>
</feature>
<dbReference type="PANTHER" id="PTHR11695:SF294">
    <property type="entry name" value="RETICULON-4-INTERACTING PROTEIN 1, MITOCHONDRIAL"/>
    <property type="match status" value="1"/>
</dbReference>
<dbReference type="GO" id="GO:0016491">
    <property type="term" value="F:oxidoreductase activity"/>
    <property type="evidence" value="ECO:0007669"/>
    <property type="project" value="InterPro"/>
</dbReference>
<organism evidence="3 4">
    <name type="scientific">Aspergillus fijiensis CBS 313.89</name>
    <dbReference type="NCBI Taxonomy" id="1448319"/>
    <lineage>
        <taxon>Eukaryota</taxon>
        <taxon>Fungi</taxon>
        <taxon>Dikarya</taxon>
        <taxon>Ascomycota</taxon>
        <taxon>Pezizomycotina</taxon>
        <taxon>Eurotiomycetes</taxon>
        <taxon>Eurotiomycetidae</taxon>
        <taxon>Eurotiales</taxon>
        <taxon>Aspergillaceae</taxon>
        <taxon>Aspergillus</taxon>
    </lineage>
</organism>
<dbReference type="Gene3D" id="3.90.180.10">
    <property type="entry name" value="Medium-chain alcohol dehydrogenases, catalytic domain"/>
    <property type="match status" value="1"/>
</dbReference>
<dbReference type="PANTHER" id="PTHR11695">
    <property type="entry name" value="ALCOHOL DEHYDROGENASE RELATED"/>
    <property type="match status" value="1"/>
</dbReference>
<feature type="region of interest" description="Disordered" evidence="1">
    <location>
        <begin position="225"/>
        <end position="252"/>
    </location>
</feature>
<feature type="compositionally biased region" description="Pro residues" evidence="1">
    <location>
        <begin position="236"/>
        <end position="249"/>
    </location>
</feature>
<dbReference type="EMBL" id="KZ824633">
    <property type="protein sequence ID" value="RAK79305.1"/>
    <property type="molecule type" value="Genomic_DNA"/>
</dbReference>
<dbReference type="SUPFAM" id="SSF51735">
    <property type="entry name" value="NAD(P)-binding Rossmann-fold domains"/>
    <property type="match status" value="1"/>
</dbReference>
<dbReference type="SMART" id="SM00829">
    <property type="entry name" value="PKS_ER"/>
    <property type="match status" value="1"/>
</dbReference>
<reference evidence="3 4" key="1">
    <citation type="submission" date="2018-02" db="EMBL/GenBank/DDBJ databases">
        <title>The genomes of Aspergillus section Nigri reveals drivers in fungal speciation.</title>
        <authorList>
            <consortium name="DOE Joint Genome Institute"/>
            <person name="Vesth T.C."/>
            <person name="Nybo J."/>
            <person name="Theobald S."/>
            <person name="Brandl J."/>
            <person name="Frisvad J.C."/>
            <person name="Nielsen K.F."/>
            <person name="Lyhne E.K."/>
            <person name="Kogle M.E."/>
            <person name="Kuo A."/>
            <person name="Riley R."/>
            <person name="Clum A."/>
            <person name="Nolan M."/>
            <person name="Lipzen A."/>
            <person name="Salamov A."/>
            <person name="Henrissat B."/>
            <person name="Wiebenga A."/>
            <person name="De vries R.P."/>
            <person name="Grigoriev I.V."/>
            <person name="Mortensen U.H."/>
            <person name="Andersen M.R."/>
            <person name="Baker S.E."/>
        </authorList>
    </citation>
    <scope>NUCLEOTIDE SEQUENCE [LARGE SCALE GENOMIC DNA]</scope>
    <source>
        <strain evidence="3 4">CBS 313.89</strain>
    </source>
</reference>
<dbReference type="CDD" id="cd08267">
    <property type="entry name" value="MDR1"/>
    <property type="match status" value="1"/>
</dbReference>
<dbReference type="OrthoDB" id="3509362at2759"/>
<feature type="compositionally biased region" description="Pro residues" evidence="1">
    <location>
        <begin position="63"/>
        <end position="80"/>
    </location>
</feature>
<gene>
    <name evidence="3" type="ORF">BO72DRAFT_41081</name>
</gene>
<dbReference type="InterPro" id="IPR020843">
    <property type="entry name" value="ER"/>
</dbReference>
<dbReference type="AlphaFoldDB" id="A0A8G1VZY9"/>
<dbReference type="Pfam" id="PF13602">
    <property type="entry name" value="ADH_zinc_N_2"/>
    <property type="match status" value="1"/>
</dbReference>
<proteinExistence type="predicted"/>
<evidence type="ECO:0000313" key="4">
    <source>
        <dbReference type="Proteomes" id="UP000249789"/>
    </source>
</evidence>
<dbReference type="SUPFAM" id="SSF50129">
    <property type="entry name" value="GroES-like"/>
    <property type="match status" value="1"/>
</dbReference>
<protein>
    <submittedName>
        <fullName evidence="3">NAD(P)-binding protein</fullName>
    </submittedName>
</protein>
<keyword evidence="4" id="KW-1185">Reference proteome</keyword>
<dbReference type="Proteomes" id="UP000249789">
    <property type="component" value="Unassembled WGS sequence"/>
</dbReference>
<dbReference type="GeneID" id="63859780"/>
<dbReference type="Gene3D" id="3.40.50.720">
    <property type="entry name" value="NAD(P)-binding Rossmann-like Domain"/>
    <property type="match status" value="1"/>
</dbReference>
<dbReference type="RefSeq" id="XP_040803315.1">
    <property type="nucleotide sequence ID" value="XM_040942447.1"/>
</dbReference>
<evidence type="ECO:0000313" key="3">
    <source>
        <dbReference type="EMBL" id="RAK79305.1"/>
    </source>
</evidence>
<dbReference type="InterPro" id="IPR050700">
    <property type="entry name" value="YIM1/Zinc_Alcohol_DH_Fams"/>
</dbReference>
<dbReference type="InterPro" id="IPR011032">
    <property type="entry name" value="GroES-like_sf"/>
</dbReference>